<dbReference type="InterPro" id="IPR016155">
    <property type="entry name" value="Mopterin_synth/thiamin_S_b"/>
</dbReference>
<dbReference type="Proteomes" id="UP000750197">
    <property type="component" value="Unassembled WGS sequence"/>
</dbReference>
<dbReference type="SUPFAM" id="SSF54285">
    <property type="entry name" value="MoaD/ThiS"/>
    <property type="match status" value="1"/>
</dbReference>
<reference evidence="1" key="1">
    <citation type="submission" date="2021-04" db="EMBL/GenBank/DDBJ databases">
        <title>Genomic insights into ecological role and evolution of a novel Thermoplasmata order Candidatus Sysuiplasmatales.</title>
        <authorList>
            <person name="Yuan Y."/>
        </authorList>
    </citation>
    <scope>NUCLEOTIDE SEQUENCE</scope>
    <source>
        <strain evidence="2">TUT19-bin139</strain>
        <strain evidence="1">YP2-bin.285</strain>
    </source>
</reference>
<protein>
    <submittedName>
        <fullName evidence="1">MoaD/ThiS family protein</fullName>
    </submittedName>
</protein>
<dbReference type="Gene3D" id="3.10.20.30">
    <property type="match status" value="1"/>
</dbReference>
<comment type="caution">
    <text evidence="1">The sequence shown here is derived from an EMBL/GenBank/DDBJ whole genome shotgun (WGS) entry which is preliminary data.</text>
</comment>
<organism evidence="1 3">
    <name type="scientific">Candidatus Sysuiplasma superficiale</name>
    <dbReference type="NCBI Taxonomy" id="2823368"/>
    <lineage>
        <taxon>Archaea</taxon>
        <taxon>Methanobacteriati</taxon>
        <taxon>Thermoplasmatota</taxon>
        <taxon>Thermoplasmata</taxon>
        <taxon>Candidatus Sysuiplasmatales</taxon>
        <taxon>Candidatus Sysuiplasmataceae</taxon>
        <taxon>Candidatus Sysuiplasma</taxon>
    </lineage>
</organism>
<dbReference type="EMBL" id="JAHEAC010000094">
    <property type="protein sequence ID" value="MBX8644740.1"/>
    <property type="molecule type" value="Genomic_DNA"/>
</dbReference>
<dbReference type="AlphaFoldDB" id="A0A8J8CAX5"/>
<dbReference type="InterPro" id="IPR053833">
    <property type="entry name" value="SAMP2"/>
</dbReference>
<sequence length="69" mass="7493">MKVRVEVFGRSKSESEFVVSPEETVQDLMRRLNIAPDAVVVFRNGEPVPVDEGLSEGDVLTFIEAASGG</sequence>
<name>A0A8J8CAX5_9ARCH</name>
<evidence type="ECO:0000313" key="2">
    <source>
        <dbReference type="EMBL" id="MBX8644740.1"/>
    </source>
</evidence>
<gene>
    <name evidence="1" type="ORF">J9259_04990</name>
    <name evidence="2" type="ORF">KIY12_08475</name>
</gene>
<dbReference type="EMBL" id="JAGVSJ010000010">
    <property type="protein sequence ID" value="MBX8631858.1"/>
    <property type="molecule type" value="Genomic_DNA"/>
</dbReference>
<dbReference type="InterPro" id="IPR012675">
    <property type="entry name" value="Beta-grasp_dom_sf"/>
</dbReference>
<accession>A0A8J8CAX5</accession>
<evidence type="ECO:0000313" key="3">
    <source>
        <dbReference type="Proteomes" id="UP000716004"/>
    </source>
</evidence>
<proteinExistence type="predicted"/>
<evidence type="ECO:0000313" key="1">
    <source>
        <dbReference type="EMBL" id="MBX8631858.1"/>
    </source>
</evidence>
<dbReference type="Proteomes" id="UP000716004">
    <property type="component" value="Unassembled WGS sequence"/>
</dbReference>
<dbReference type="Pfam" id="PF21965">
    <property type="entry name" value="SAMP2"/>
    <property type="match status" value="1"/>
</dbReference>